<dbReference type="InterPro" id="IPR019397">
    <property type="entry name" value="Uncharacterised_TMEM39"/>
</dbReference>
<evidence type="ECO:0000256" key="5">
    <source>
        <dbReference type="ARBA" id="ARBA00023136"/>
    </source>
</evidence>
<evidence type="ECO:0000256" key="2">
    <source>
        <dbReference type="ARBA" id="ARBA00010737"/>
    </source>
</evidence>
<dbReference type="PANTHER" id="PTHR12995:SF4">
    <property type="entry name" value="FI21814P1"/>
    <property type="match status" value="1"/>
</dbReference>
<feature type="region of interest" description="Disordered" evidence="6">
    <location>
        <begin position="1"/>
        <end position="26"/>
    </location>
</feature>
<evidence type="ECO:0000256" key="4">
    <source>
        <dbReference type="ARBA" id="ARBA00022989"/>
    </source>
</evidence>
<dbReference type="Proteomes" id="UP001152888">
    <property type="component" value="Unassembled WGS sequence"/>
</dbReference>
<name>A0A9P0NY92_ACAOB</name>
<keyword evidence="5 7" id="KW-0472">Membrane</keyword>
<dbReference type="GO" id="GO:0016020">
    <property type="term" value="C:membrane"/>
    <property type="evidence" value="ECO:0007669"/>
    <property type="project" value="UniProtKB-SubCell"/>
</dbReference>
<evidence type="ECO:0000256" key="3">
    <source>
        <dbReference type="ARBA" id="ARBA00022692"/>
    </source>
</evidence>
<feature type="transmembrane region" description="Helical" evidence="7">
    <location>
        <begin position="121"/>
        <end position="139"/>
    </location>
</feature>
<keyword evidence="9" id="KW-1185">Reference proteome</keyword>
<reference evidence="8" key="1">
    <citation type="submission" date="2022-03" db="EMBL/GenBank/DDBJ databases">
        <authorList>
            <person name="Sayadi A."/>
        </authorList>
    </citation>
    <scope>NUCLEOTIDE SEQUENCE</scope>
</reference>
<comment type="similarity">
    <text evidence="2">Belongs to the TMEM39 family.</text>
</comment>
<sequence>MAGGNRKSRNARHQAHSSASKSSSQATNVLSSFVSDSSNQSRYAPLGATVPSLPALEQPLAPKHFPFPNTPHDDEIMFEALHWFFVVGSAGFQFLHLYRSVWWLPYSFNKQALNFYLIDKHLVMFILVILSRRLIYVVGRRIMEMVMPEKVYIKLCPYYSCS</sequence>
<proteinExistence type="inferred from homology"/>
<dbReference type="OrthoDB" id="438179at2759"/>
<evidence type="ECO:0000256" key="7">
    <source>
        <dbReference type="SAM" id="Phobius"/>
    </source>
</evidence>
<organism evidence="8 9">
    <name type="scientific">Acanthoscelides obtectus</name>
    <name type="common">Bean weevil</name>
    <name type="synonym">Bruchus obtectus</name>
    <dbReference type="NCBI Taxonomy" id="200917"/>
    <lineage>
        <taxon>Eukaryota</taxon>
        <taxon>Metazoa</taxon>
        <taxon>Ecdysozoa</taxon>
        <taxon>Arthropoda</taxon>
        <taxon>Hexapoda</taxon>
        <taxon>Insecta</taxon>
        <taxon>Pterygota</taxon>
        <taxon>Neoptera</taxon>
        <taxon>Endopterygota</taxon>
        <taxon>Coleoptera</taxon>
        <taxon>Polyphaga</taxon>
        <taxon>Cucujiformia</taxon>
        <taxon>Chrysomeloidea</taxon>
        <taxon>Chrysomelidae</taxon>
        <taxon>Bruchinae</taxon>
        <taxon>Bruchini</taxon>
        <taxon>Acanthoscelides</taxon>
    </lineage>
</organism>
<gene>
    <name evidence="8" type="ORF">ACAOBT_LOCUS4152</name>
</gene>
<evidence type="ECO:0000256" key="1">
    <source>
        <dbReference type="ARBA" id="ARBA00004141"/>
    </source>
</evidence>
<dbReference type="Pfam" id="PF10271">
    <property type="entry name" value="Tmp39"/>
    <property type="match status" value="1"/>
</dbReference>
<evidence type="ECO:0000313" key="8">
    <source>
        <dbReference type="EMBL" id="CAH1961421.1"/>
    </source>
</evidence>
<feature type="compositionally biased region" description="Basic residues" evidence="6">
    <location>
        <begin position="1"/>
        <end position="15"/>
    </location>
</feature>
<keyword evidence="3 7" id="KW-0812">Transmembrane</keyword>
<comment type="caution">
    <text evidence="8">The sequence shown here is derived from an EMBL/GenBank/DDBJ whole genome shotgun (WGS) entry which is preliminary data.</text>
</comment>
<dbReference type="PANTHER" id="PTHR12995">
    <property type="entry name" value="FI21814P1"/>
    <property type="match status" value="1"/>
</dbReference>
<accession>A0A9P0NY92</accession>
<evidence type="ECO:0000313" key="9">
    <source>
        <dbReference type="Proteomes" id="UP001152888"/>
    </source>
</evidence>
<feature type="compositionally biased region" description="Low complexity" evidence="6">
    <location>
        <begin position="16"/>
        <end position="26"/>
    </location>
</feature>
<comment type="subcellular location">
    <subcellularLocation>
        <location evidence="1">Membrane</location>
        <topology evidence="1">Multi-pass membrane protein</topology>
    </subcellularLocation>
</comment>
<dbReference type="EMBL" id="CAKOFQ010006695">
    <property type="protein sequence ID" value="CAH1961421.1"/>
    <property type="molecule type" value="Genomic_DNA"/>
</dbReference>
<keyword evidence="4 7" id="KW-1133">Transmembrane helix</keyword>
<dbReference type="AlphaFoldDB" id="A0A9P0NY92"/>
<feature type="transmembrane region" description="Helical" evidence="7">
    <location>
        <begin position="80"/>
        <end position="101"/>
    </location>
</feature>
<protein>
    <submittedName>
        <fullName evidence="8">Uncharacterized protein</fullName>
    </submittedName>
</protein>
<evidence type="ECO:0000256" key="6">
    <source>
        <dbReference type="SAM" id="MobiDB-lite"/>
    </source>
</evidence>